<sequence>MSSAAISASSPALPSVSSRRFASGPDYSPRYIDIGINLADPVFRGRYSGRDCHRDDLKDVVRRSHDVGCTKLIATGSSFRTARDALKLAEQFPGTVFATAGIHPCCSAIFERAPRNDRETNDSSSGGEDSAEEHTPMCDPDLANPHAEGGFVNLARSDQIIADLRKLVQIAPSNALVAFGEIGLDYARLHYCSASTQRHAFATQLKLAASLADDGRPLPLFLHSRDCHEDFLRLLRDQFGPQLESLPRGAVVHSFTGSIAEAEELMDLGLYLGVNGCSLRTKENCSVVKAIRLDRLMMESDGPWCEVRPSHESWSYLVQAAEAARAKAQEAEEAASKEAAEVVAEAGTLSEVVDPTNNSQQPRPPQQSTQKKNDKRSDNNKKKNSAVFERFKAVKKDKWEEGAMVKNRNEPCNIERIATIIAGIKGITIEEVCEAAWANTVKLFGPLD</sequence>
<dbReference type="CDD" id="cd01310">
    <property type="entry name" value="TatD_DNAse"/>
    <property type="match status" value="1"/>
</dbReference>
<keyword evidence="3" id="KW-0479">Metal-binding</keyword>
<evidence type="ECO:0000256" key="2">
    <source>
        <dbReference type="ARBA" id="ARBA00022722"/>
    </source>
</evidence>
<proteinExistence type="inferred from homology"/>
<comment type="similarity">
    <text evidence="1">Belongs to the metallo-dependent hydrolases superfamily. TatD-type hydrolase family.</text>
</comment>
<protein>
    <recommendedName>
        <fullName evidence="8">TatD DNase family protein</fullName>
    </recommendedName>
</protein>
<reference evidence="6 7" key="1">
    <citation type="submission" date="2024-01" db="EMBL/GenBank/DDBJ databases">
        <authorList>
            <person name="Allen C."/>
            <person name="Tagirdzhanova G."/>
        </authorList>
    </citation>
    <scope>NUCLEOTIDE SEQUENCE [LARGE SCALE GENOMIC DNA]</scope>
    <source>
        <strain evidence="6 7">CBS 573.63</strain>
    </source>
</reference>
<feature type="compositionally biased region" description="Low complexity" evidence="5">
    <location>
        <begin position="355"/>
        <end position="370"/>
    </location>
</feature>
<feature type="region of interest" description="Disordered" evidence="5">
    <location>
        <begin position="350"/>
        <end position="386"/>
    </location>
</feature>
<dbReference type="InterPro" id="IPR032466">
    <property type="entry name" value="Metal_Hydrolase"/>
</dbReference>
<keyword evidence="2" id="KW-0540">Nuclease</keyword>
<keyword evidence="7" id="KW-1185">Reference proteome</keyword>
<accession>A0ABP0E135</accession>
<evidence type="ECO:0000313" key="7">
    <source>
        <dbReference type="Proteomes" id="UP001642501"/>
    </source>
</evidence>
<keyword evidence="4" id="KW-0378">Hydrolase</keyword>
<comment type="caution">
    <text evidence="6">The sequence shown here is derived from an EMBL/GenBank/DDBJ whole genome shotgun (WGS) entry which is preliminary data.</text>
</comment>
<name>A0ABP0E135_9PEZI</name>
<dbReference type="InterPro" id="IPR001130">
    <property type="entry name" value="TatD-like"/>
</dbReference>
<dbReference type="Gene3D" id="3.20.20.140">
    <property type="entry name" value="Metal-dependent hydrolases"/>
    <property type="match status" value="1"/>
</dbReference>
<dbReference type="Proteomes" id="UP001642501">
    <property type="component" value="Unassembled WGS sequence"/>
</dbReference>
<dbReference type="InterPro" id="IPR050891">
    <property type="entry name" value="TatD-type_Hydrolase"/>
</dbReference>
<feature type="region of interest" description="Disordered" evidence="5">
    <location>
        <begin position="116"/>
        <end position="142"/>
    </location>
</feature>
<gene>
    <name evidence="6" type="ORF">SEPCBS57363_005731</name>
</gene>
<organism evidence="6 7">
    <name type="scientific">Sporothrix epigloea</name>
    <dbReference type="NCBI Taxonomy" id="1892477"/>
    <lineage>
        <taxon>Eukaryota</taxon>
        <taxon>Fungi</taxon>
        <taxon>Dikarya</taxon>
        <taxon>Ascomycota</taxon>
        <taxon>Pezizomycotina</taxon>
        <taxon>Sordariomycetes</taxon>
        <taxon>Sordariomycetidae</taxon>
        <taxon>Ophiostomatales</taxon>
        <taxon>Ophiostomataceae</taxon>
        <taxon>Sporothrix</taxon>
    </lineage>
</organism>
<evidence type="ECO:0000256" key="1">
    <source>
        <dbReference type="ARBA" id="ARBA00009275"/>
    </source>
</evidence>
<dbReference type="PANTHER" id="PTHR10060">
    <property type="entry name" value="TATD FAMILY DEOXYRIBONUCLEASE"/>
    <property type="match status" value="1"/>
</dbReference>
<dbReference type="PANTHER" id="PTHR10060:SF15">
    <property type="entry name" value="DEOXYRIBONUCLEASE TATDN1"/>
    <property type="match status" value="1"/>
</dbReference>
<feature type="compositionally biased region" description="Basic and acidic residues" evidence="5">
    <location>
        <begin position="371"/>
        <end position="381"/>
    </location>
</feature>
<dbReference type="SUPFAM" id="SSF51556">
    <property type="entry name" value="Metallo-dependent hydrolases"/>
    <property type="match status" value="1"/>
</dbReference>
<evidence type="ECO:0000256" key="3">
    <source>
        <dbReference type="ARBA" id="ARBA00022723"/>
    </source>
</evidence>
<evidence type="ECO:0000256" key="4">
    <source>
        <dbReference type="ARBA" id="ARBA00022801"/>
    </source>
</evidence>
<dbReference type="EMBL" id="CAWUOM010000138">
    <property type="protein sequence ID" value="CAK7273598.1"/>
    <property type="molecule type" value="Genomic_DNA"/>
</dbReference>
<evidence type="ECO:0008006" key="8">
    <source>
        <dbReference type="Google" id="ProtNLM"/>
    </source>
</evidence>
<evidence type="ECO:0000256" key="5">
    <source>
        <dbReference type="SAM" id="MobiDB-lite"/>
    </source>
</evidence>
<dbReference type="Pfam" id="PF01026">
    <property type="entry name" value="TatD_DNase"/>
    <property type="match status" value="1"/>
</dbReference>
<evidence type="ECO:0000313" key="6">
    <source>
        <dbReference type="EMBL" id="CAK7273598.1"/>
    </source>
</evidence>